<comment type="caution">
    <text evidence="2">The sequence shown here is derived from an EMBL/GenBank/DDBJ whole genome shotgun (WGS) entry which is preliminary data.</text>
</comment>
<accession>A0A8J7KKM9</accession>
<evidence type="ECO:0000313" key="3">
    <source>
        <dbReference type="Proteomes" id="UP000622653"/>
    </source>
</evidence>
<dbReference type="RefSeq" id="WP_194561659.1">
    <property type="nucleotide sequence ID" value="NZ_JADKPV010000001.1"/>
</dbReference>
<keyword evidence="1" id="KW-0812">Transmembrane</keyword>
<evidence type="ECO:0000256" key="1">
    <source>
        <dbReference type="SAM" id="Phobius"/>
    </source>
</evidence>
<organism evidence="2 3">
    <name type="scientific">Savagea serpentis</name>
    <dbReference type="NCBI Taxonomy" id="2785297"/>
    <lineage>
        <taxon>Bacteria</taxon>
        <taxon>Bacillati</taxon>
        <taxon>Bacillota</taxon>
        <taxon>Bacilli</taxon>
        <taxon>Bacillales</taxon>
        <taxon>Caryophanaceae</taxon>
        <taxon>Savagea</taxon>
    </lineage>
</organism>
<proteinExistence type="predicted"/>
<dbReference type="EMBL" id="JADKPV010000001">
    <property type="protein sequence ID" value="MBF4500209.1"/>
    <property type="molecule type" value="Genomic_DNA"/>
</dbReference>
<reference evidence="2" key="1">
    <citation type="submission" date="2020-11" db="EMBL/GenBank/DDBJ databases">
        <title>Multidrug resistant novel bacterium Savagea serpentis sp. nov., isolated from the scats of a vine snake (Ahaetulla nasuta).</title>
        <authorList>
            <person name="Venkata Ramana V."/>
            <person name="Vikas Patil S."/>
            <person name="Yogita Lugani V."/>
        </authorList>
    </citation>
    <scope>NUCLEOTIDE SEQUENCE</scope>
    <source>
        <strain evidence="2">SN6</strain>
    </source>
</reference>
<keyword evidence="3" id="KW-1185">Reference proteome</keyword>
<dbReference type="InterPro" id="IPR024490">
    <property type="entry name" value="DUF2759"/>
</dbReference>
<dbReference type="Proteomes" id="UP000622653">
    <property type="component" value="Unassembled WGS sequence"/>
</dbReference>
<keyword evidence="1" id="KW-1133">Transmembrane helix</keyword>
<feature type="transmembrane region" description="Helical" evidence="1">
    <location>
        <begin position="32"/>
        <end position="54"/>
    </location>
</feature>
<dbReference type="AlphaFoldDB" id="A0A8J7KKM9"/>
<sequence length="58" mass="6275">MNILVVIFGLVALFSVIGLVQSFKERNVLSIIFNLASAVVFGGFTVLTVIFQGYPPTL</sequence>
<gene>
    <name evidence="2" type="ORF">IRY55_02440</name>
</gene>
<keyword evidence="1" id="KW-0472">Membrane</keyword>
<protein>
    <submittedName>
        <fullName evidence="2">DUF2759 domain-containing protein</fullName>
    </submittedName>
</protein>
<name>A0A8J7KKM9_9BACL</name>
<evidence type="ECO:0000313" key="2">
    <source>
        <dbReference type="EMBL" id="MBF4500209.1"/>
    </source>
</evidence>
<dbReference type="Pfam" id="PF10958">
    <property type="entry name" value="DUF2759"/>
    <property type="match status" value="1"/>
</dbReference>